<evidence type="ECO:0000313" key="1">
    <source>
        <dbReference type="EMBL" id="EJX05345.1"/>
    </source>
</evidence>
<sequence length="53" mass="6117">MPDEGEKTGSGNCFLRSRIAAGIKAACTLCSEVKEQQTVWKDKRMYMSWFRRD</sequence>
<accession>J9GXA1</accession>
<comment type="caution">
    <text evidence="1">The sequence shown here is derived from an EMBL/GenBank/DDBJ whole genome shotgun (WGS) entry which is preliminary data.</text>
</comment>
<dbReference type="EMBL" id="AMCI01001499">
    <property type="protein sequence ID" value="EJX05345.1"/>
    <property type="molecule type" value="Genomic_DNA"/>
</dbReference>
<name>J9GXA1_9ZZZZ</name>
<dbReference type="AlphaFoldDB" id="J9GXA1"/>
<organism evidence="1">
    <name type="scientific">gut metagenome</name>
    <dbReference type="NCBI Taxonomy" id="749906"/>
    <lineage>
        <taxon>unclassified sequences</taxon>
        <taxon>metagenomes</taxon>
        <taxon>organismal metagenomes</taxon>
    </lineage>
</organism>
<reference evidence="1" key="1">
    <citation type="journal article" date="2012" name="PLoS ONE">
        <title>Gene sets for utilization of primary and secondary nutrition supplies in the distal gut of endangered iberian lynx.</title>
        <authorList>
            <person name="Alcaide M."/>
            <person name="Messina E."/>
            <person name="Richter M."/>
            <person name="Bargiela R."/>
            <person name="Peplies J."/>
            <person name="Huws S.A."/>
            <person name="Newbold C.J."/>
            <person name="Golyshin P.N."/>
            <person name="Simon M.A."/>
            <person name="Lopez G."/>
            <person name="Yakimov M.M."/>
            <person name="Ferrer M."/>
        </authorList>
    </citation>
    <scope>NUCLEOTIDE SEQUENCE</scope>
</reference>
<gene>
    <name evidence="1" type="ORF">EVA_06547</name>
</gene>
<protein>
    <submittedName>
        <fullName evidence="1">Uncharacterized protein</fullName>
    </submittedName>
</protein>
<proteinExistence type="predicted"/>